<dbReference type="FunFam" id="3.40.50.720:FF:000105">
    <property type="entry name" value="Pyrroline-5-carboxylate reductase"/>
    <property type="match status" value="1"/>
</dbReference>
<evidence type="ECO:0000256" key="9">
    <source>
        <dbReference type="RuleBase" id="RU003903"/>
    </source>
</evidence>
<keyword evidence="4 9" id="KW-0028">Amino-acid biosynthesis</keyword>
<reference evidence="12" key="1">
    <citation type="journal article" date="2020" name="Stud. Mycol.">
        <title>101 Dothideomycetes genomes: a test case for predicting lifestyles and emergence of pathogens.</title>
        <authorList>
            <person name="Haridas S."/>
            <person name="Albert R."/>
            <person name="Binder M."/>
            <person name="Bloem J."/>
            <person name="Labutti K."/>
            <person name="Salamov A."/>
            <person name="Andreopoulos B."/>
            <person name="Baker S."/>
            <person name="Barry K."/>
            <person name="Bills G."/>
            <person name="Bluhm B."/>
            <person name="Cannon C."/>
            <person name="Castanera R."/>
            <person name="Culley D."/>
            <person name="Daum C."/>
            <person name="Ezra D."/>
            <person name="Gonzalez J."/>
            <person name="Henrissat B."/>
            <person name="Kuo A."/>
            <person name="Liang C."/>
            <person name="Lipzen A."/>
            <person name="Lutzoni F."/>
            <person name="Magnuson J."/>
            <person name="Mondo S."/>
            <person name="Nolan M."/>
            <person name="Ohm R."/>
            <person name="Pangilinan J."/>
            <person name="Park H.-J."/>
            <person name="Ramirez L."/>
            <person name="Alfaro M."/>
            <person name="Sun H."/>
            <person name="Tritt A."/>
            <person name="Yoshinaga Y."/>
            <person name="Zwiers L.-H."/>
            <person name="Turgeon B."/>
            <person name="Goodwin S."/>
            <person name="Spatafora J."/>
            <person name="Crous P."/>
            <person name="Grigoriev I."/>
        </authorList>
    </citation>
    <scope>NUCLEOTIDE SEQUENCE</scope>
    <source>
        <strain evidence="12">CBS 260.36</strain>
    </source>
</reference>
<dbReference type="GO" id="GO:0055129">
    <property type="term" value="P:L-proline biosynthetic process"/>
    <property type="evidence" value="ECO:0007669"/>
    <property type="project" value="TreeGrafter"/>
</dbReference>
<evidence type="ECO:0000256" key="8">
    <source>
        <dbReference type="PIRSR" id="PIRSR000193-1"/>
    </source>
</evidence>
<dbReference type="HAMAP" id="MF_01925">
    <property type="entry name" value="P5C_reductase"/>
    <property type="match status" value="1"/>
</dbReference>
<dbReference type="Gene3D" id="1.10.3730.10">
    <property type="entry name" value="ProC C-terminal domain-like"/>
    <property type="match status" value="1"/>
</dbReference>
<dbReference type="SUPFAM" id="SSF48179">
    <property type="entry name" value="6-phosphogluconate dehydrogenase C-terminal domain-like"/>
    <property type="match status" value="1"/>
</dbReference>
<feature type="binding site" evidence="8">
    <location>
        <begin position="73"/>
        <end position="76"/>
    </location>
    <ligand>
        <name>NADP(+)</name>
        <dbReference type="ChEBI" id="CHEBI:58349"/>
    </ligand>
</feature>
<sequence length="285" mass="29957">MAPKLQDSKLSFIGGGNMAAAIIGGLLNKGISKQNIYVSEPWEVNREKMAATGVRTTASNVEASQDADLVVLAVKPQVAKGVCQELASAWSGRSNAPVVISIAAGIELQSLRSWFKLSDGRTPHVIRVMPNTPALVGEGASGLFAADDVTESEKELATSLLSSVSKATEWVDKEELIDVVTGISGSGPAYFFAFVEHLIAAGTARGLSYEQAARLAKQTCFGAGKMLLESSDEPEQLRKNVTSPNGTTDAALKSFEASGFKEIVDKAVKAATDRGAELGRTLGKL</sequence>
<dbReference type="OrthoDB" id="10263291at2759"/>
<comment type="similarity">
    <text evidence="2 9">Belongs to the pyrroline-5-carboxylate reductase family.</text>
</comment>
<keyword evidence="7 9" id="KW-0560">Oxidoreductase</keyword>
<comment type="catalytic activity">
    <reaction evidence="9">
        <text>L-proline + NADP(+) = (S)-1-pyrroline-5-carboxylate + NADPH + 2 H(+)</text>
        <dbReference type="Rhea" id="RHEA:14109"/>
        <dbReference type="ChEBI" id="CHEBI:15378"/>
        <dbReference type="ChEBI" id="CHEBI:17388"/>
        <dbReference type="ChEBI" id="CHEBI:57783"/>
        <dbReference type="ChEBI" id="CHEBI:58349"/>
        <dbReference type="ChEBI" id="CHEBI:60039"/>
        <dbReference type="EC" id="1.5.1.2"/>
    </reaction>
</comment>
<evidence type="ECO:0000256" key="1">
    <source>
        <dbReference type="ARBA" id="ARBA00005205"/>
    </source>
</evidence>
<dbReference type="NCBIfam" id="TIGR00112">
    <property type="entry name" value="proC"/>
    <property type="match status" value="1"/>
</dbReference>
<feature type="binding site" evidence="8">
    <location>
        <begin position="13"/>
        <end position="18"/>
    </location>
    <ligand>
        <name>NADP(+)</name>
        <dbReference type="ChEBI" id="CHEBI:58349"/>
    </ligand>
</feature>
<accession>A0A9P4MI88</accession>
<evidence type="ECO:0000256" key="2">
    <source>
        <dbReference type="ARBA" id="ARBA00005525"/>
    </source>
</evidence>
<dbReference type="PANTHER" id="PTHR11645">
    <property type="entry name" value="PYRROLINE-5-CARBOXYLATE REDUCTASE"/>
    <property type="match status" value="1"/>
</dbReference>
<dbReference type="GO" id="GO:0004735">
    <property type="term" value="F:pyrroline-5-carboxylate reductase activity"/>
    <property type="evidence" value="ECO:0007669"/>
    <property type="project" value="UniProtKB-EC"/>
</dbReference>
<feature type="domain" description="Pyrroline-5-carboxylate reductase catalytic N-terminal" evidence="10">
    <location>
        <begin position="9"/>
        <end position="105"/>
    </location>
</feature>
<evidence type="ECO:0000256" key="3">
    <source>
        <dbReference type="ARBA" id="ARBA00022490"/>
    </source>
</evidence>
<keyword evidence="5 9" id="KW-0641">Proline biosynthesis</keyword>
<dbReference type="PROSITE" id="PS00521">
    <property type="entry name" value="P5CR"/>
    <property type="match status" value="1"/>
</dbReference>
<dbReference type="EC" id="1.5.1.2" evidence="9"/>
<evidence type="ECO:0000256" key="5">
    <source>
        <dbReference type="ARBA" id="ARBA00022650"/>
    </source>
</evidence>
<keyword evidence="3" id="KW-0963">Cytoplasm</keyword>
<organism evidence="12 13">
    <name type="scientific">Myriangium duriaei CBS 260.36</name>
    <dbReference type="NCBI Taxonomy" id="1168546"/>
    <lineage>
        <taxon>Eukaryota</taxon>
        <taxon>Fungi</taxon>
        <taxon>Dikarya</taxon>
        <taxon>Ascomycota</taxon>
        <taxon>Pezizomycotina</taxon>
        <taxon>Dothideomycetes</taxon>
        <taxon>Dothideomycetidae</taxon>
        <taxon>Myriangiales</taxon>
        <taxon>Myriangiaceae</taxon>
        <taxon>Myriangium</taxon>
    </lineage>
</organism>
<dbReference type="Proteomes" id="UP000799439">
    <property type="component" value="Unassembled WGS sequence"/>
</dbReference>
<dbReference type="InterPro" id="IPR008927">
    <property type="entry name" value="6-PGluconate_DH-like_C_sf"/>
</dbReference>
<dbReference type="EMBL" id="ML996084">
    <property type="protein sequence ID" value="KAF2153928.1"/>
    <property type="molecule type" value="Genomic_DNA"/>
</dbReference>
<dbReference type="PANTHER" id="PTHR11645:SF0">
    <property type="entry name" value="PYRROLINE-5-CARBOXYLATE REDUCTASE 3"/>
    <property type="match status" value="1"/>
</dbReference>
<dbReference type="Gene3D" id="3.40.50.720">
    <property type="entry name" value="NAD(P)-binding Rossmann-like Domain"/>
    <property type="match status" value="1"/>
</dbReference>
<feature type="domain" description="Pyrroline-5-carboxylate reductase dimerisation" evidence="11">
    <location>
        <begin position="174"/>
        <end position="278"/>
    </location>
</feature>
<protein>
    <recommendedName>
        <fullName evidence="9">Pyrroline-5-carboxylate reductase</fullName>
        <ecNumber evidence="9">1.5.1.2</ecNumber>
    </recommendedName>
</protein>
<evidence type="ECO:0000313" key="12">
    <source>
        <dbReference type="EMBL" id="KAF2153928.1"/>
    </source>
</evidence>
<dbReference type="SUPFAM" id="SSF51735">
    <property type="entry name" value="NAD(P)-binding Rossmann-fold domains"/>
    <property type="match status" value="1"/>
</dbReference>
<dbReference type="FunFam" id="1.10.3730.10:FF:000001">
    <property type="entry name" value="Pyrroline-5-carboxylate reductase"/>
    <property type="match status" value="1"/>
</dbReference>
<evidence type="ECO:0000256" key="6">
    <source>
        <dbReference type="ARBA" id="ARBA00022857"/>
    </source>
</evidence>
<evidence type="ECO:0000259" key="10">
    <source>
        <dbReference type="Pfam" id="PF03807"/>
    </source>
</evidence>
<dbReference type="InterPro" id="IPR028939">
    <property type="entry name" value="P5C_Rdtase_cat_N"/>
</dbReference>
<gene>
    <name evidence="12" type="ORF">K461DRAFT_254060</name>
</gene>
<keyword evidence="13" id="KW-1185">Reference proteome</keyword>
<evidence type="ECO:0000259" key="11">
    <source>
        <dbReference type="Pfam" id="PF14748"/>
    </source>
</evidence>
<dbReference type="InterPro" id="IPR036291">
    <property type="entry name" value="NAD(P)-bd_dom_sf"/>
</dbReference>
<feature type="binding site" evidence="8">
    <location>
        <position position="60"/>
    </location>
    <ligand>
        <name>NADPH</name>
        <dbReference type="ChEBI" id="CHEBI:57783"/>
    </ligand>
</feature>
<comment type="caution">
    <text evidence="12">The sequence shown here is derived from an EMBL/GenBank/DDBJ whole genome shotgun (WGS) entry which is preliminary data.</text>
</comment>
<proteinExistence type="inferred from homology"/>
<dbReference type="Pfam" id="PF14748">
    <property type="entry name" value="P5CR_dimer"/>
    <property type="match status" value="1"/>
</dbReference>
<evidence type="ECO:0000256" key="7">
    <source>
        <dbReference type="ARBA" id="ARBA00023002"/>
    </source>
</evidence>
<evidence type="ECO:0000313" key="13">
    <source>
        <dbReference type="Proteomes" id="UP000799439"/>
    </source>
</evidence>
<name>A0A9P4MI88_9PEZI</name>
<dbReference type="PIRSF" id="PIRSF000193">
    <property type="entry name" value="Pyrrol-5-carb_rd"/>
    <property type="match status" value="1"/>
</dbReference>
<evidence type="ECO:0000256" key="4">
    <source>
        <dbReference type="ARBA" id="ARBA00022605"/>
    </source>
</evidence>
<dbReference type="InterPro" id="IPR053790">
    <property type="entry name" value="P5CR-like_CS"/>
</dbReference>
<comment type="pathway">
    <text evidence="1 9">Amino-acid biosynthesis; L-proline biosynthesis; L-proline from L-glutamate 5-semialdehyde: step 1/1.</text>
</comment>
<keyword evidence="6 8" id="KW-0521">NADP</keyword>
<dbReference type="Pfam" id="PF03807">
    <property type="entry name" value="F420_oxidored"/>
    <property type="match status" value="1"/>
</dbReference>
<dbReference type="InterPro" id="IPR000304">
    <property type="entry name" value="Pyrroline-COOH_reductase"/>
</dbReference>
<dbReference type="AlphaFoldDB" id="A0A9P4MI88"/>
<dbReference type="InterPro" id="IPR029036">
    <property type="entry name" value="P5CR_dimer"/>
</dbReference>